<name>A0A8B8ACG2_CRAVI</name>
<dbReference type="RefSeq" id="XP_022288840.1">
    <property type="nucleotide sequence ID" value="XM_022433132.1"/>
</dbReference>
<proteinExistence type="predicted"/>
<dbReference type="InterPro" id="IPR057626">
    <property type="entry name" value="S-S_Temptin"/>
</dbReference>
<dbReference type="GeneID" id="111100945"/>
<evidence type="ECO:0000313" key="2">
    <source>
        <dbReference type="Proteomes" id="UP000694844"/>
    </source>
</evidence>
<dbReference type="PANTHER" id="PTHR34737">
    <property type="entry name" value="EF-HAND DOMAIN-CONTAINING PROTEIN"/>
    <property type="match status" value="1"/>
</dbReference>
<dbReference type="PROSITE" id="PS00018">
    <property type="entry name" value="EF_HAND_1"/>
    <property type="match status" value="1"/>
</dbReference>
<evidence type="ECO:0000313" key="3">
    <source>
        <dbReference type="RefSeq" id="XP_022288840.1"/>
    </source>
</evidence>
<feature type="domain" description="Temptin Cys/Cys disulfide" evidence="1">
    <location>
        <begin position="25"/>
        <end position="121"/>
    </location>
</feature>
<keyword evidence="2" id="KW-1185">Reference proteome</keyword>
<accession>A0A8B8ACG2</accession>
<dbReference type="AlphaFoldDB" id="A0A8B8ACG2"/>
<dbReference type="InterPro" id="IPR018247">
    <property type="entry name" value="EF_Hand_1_Ca_BS"/>
</dbReference>
<dbReference type="Proteomes" id="UP000694844">
    <property type="component" value="Chromosome 6"/>
</dbReference>
<dbReference type="PANTHER" id="PTHR34737:SF2">
    <property type="entry name" value="EF-HAND DOMAIN-CONTAINING PROTEIN"/>
    <property type="match status" value="1"/>
</dbReference>
<organism evidence="2 3">
    <name type="scientific">Crassostrea virginica</name>
    <name type="common">Eastern oyster</name>
    <dbReference type="NCBI Taxonomy" id="6565"/>
    <lineage>
        <taxon>Eukaryota</taxon>
        <taxon>Metazoa</taxon>
        <taxon>Spiralia</taxon>
        <taxon>Lophotrochozoa</taxon>
        <taxon>Mollusca</taxon>
        <taxon>Bivalvia</taxon>
        <taxon>Autobranchia</taxon>
        <taxon>Pteriomorphia</taxon>
        <taxon>Ostreida</taxon>
        <taxon>Ostreoidea</taxon>
        <taxon>Ostreidae</taxon>
        <taxon>Crassostrea</taxon>
    </lineage>
</organism>
<dbReference type="Pfam" id="PF24784">
    <property type="entry name" value="Temptin_C"/>
    <property type="match status" value="1"/>
</dbReference>
<dbReference type="InterPro" id="IPR055313">
    <property type="entry name" value="Temptin-like"/>
</dbReference>
<reference evidence="3" key="1">
    <citation type="submission" date="2025-08" db="UniProtKB">
        <authorList>
            <consortium name="RefSeq"/>
        </authorList>
    </citation>
    <scope>IDENTIFICATION</scope>
    <source>
        <tissue evidence="3">Whole sample</tissue>
    </source>
</reference>
<gene>
    <name evidence="3" type="primary">LOC111100945</name>
</gene>
<sequence>MAIQRNLPKMALAIIAVANVYTGFGHPGYRLKIPNGINVPNPCTNVGGLWNAVGHNVEIGGGTLNPFGKDFVEAGESWTQTLCSMDSDNDGRINGFELGDFNCSWFEGQPPMGDATGHPGICEPMDDPKCIEINKDVSCR</sequence>
<evidence type="ECO:0000259" key="1">
    <source>
        <dbReference type="Pfam" id="PF24784"/>
    </source>
</evidence>
<protein>
    <submittedName>
        <fullName evidence="3">Temptin-like isoform X3</fullName>
    </submittedName>
</protein>
<dbReference type="OrthoDB" id="129121at2759"/>